<gene>
    <name evidence="3" type="ORF">RM705_03250</name>
</gene>
<reference evidence="4" key="1">
    <citation type="submission" date="2023-07" db="EMBL/GenBank/DDBJ databases">
        <title>30 novel species of actinomycetes from the DSMZ collection.</title>
        <authorList>
            <person name="Nouioui I."/>
        </authorList>
    </citation>
    <scope>NUCLEOTIDE SEQUENCE [LARGE SCALE GENOMIC DNA]</scope>
    <source>
        <strain evidence="4">DSM 41636</strain>
    </source>
</reference>
<dbReference type="RefSeq" id="WP_311641164.1">
    <property type="nucleotide sequence ID" value="NZ_JAVRFA010000002.1"/>
</dbReference>
<sequence>MAQTWQPTSGPTAGLVRRLLPPPALFGFLVLLVLVFSVSYAAGRSAGPVAPGMHVPGITEDGGTDTVDDDMGGMNHGSGR</sequence>
<evidence type="ECO:0000256" key="1">
    <source>
        <dbReference type="SAM" id="MobiDB-lite"/>
    </source>
</evidence>
<feature type="transmembrane region" description="Helical" evidence="2">
    <location>
        <begin position="24"/>
        <end position="43"/>
    </location>
</feature>
<accession>A0ABU2PNI5</accession>
<dbReference type="EMBL" id="JAVRFA010000002">
    <property type="protein sequence ID" value="MDT0393728.1"/>
    <property type="molecule type" value="Genomic_DNA"/>
</dbReference>
<keyword evidence="2" id="KW-1133">Transmembrane helix</keyword>
<evidence type="ECO:0008006" key="5">
    <source>
        <dbReference type="Google" id="ProtNLM"/>
    </source>
</evidence>
<dbReference type="Proteomes" id="UP001183881">
    <property type="component" value="Unassembled WGS sequence"/>
</dbReference>
<evidence type="ECO:0000313" key="3">
    <source>
        <dbReference type="EMBL" id="MDT0393728.1"/>
    </source>
</evidence>
<organism evidence="3 4">
    <name type="scientific">Streptomyces edwardsiae</name>
    <dbReference type="NCBI Taxonomy" id="3075527"/>
    <lineage>
        <taxon>Bacteria</taxon>
        <taxon>Bacillati</taxon>
        <taxon>Actinomycetota</taxon>
        <taxon>Actinomycetes</taxon>
        <taxon>Kitasatosporales</taxon>
        <taxon>Streptomycetaceae</taxon>
        <taxon>Streptomyces</taxon>
    </lineage>
</organism>
<keyword evidence="2" id="KW-0472">Membrane</keyword>
<keyword evidence="4" id="KW-1185">Reference proteome</keyword>
<feature type="region of interest" description="Disordered" evidence="1">
    <location>
        <begin position="51"/>
        <end position="80"/>
    </location>
</feature>
<evidence type="ECO:0000313" key="4">
    <source>
        <dbReference type="Proteomes" id="UP001183881"/>
    </source>
</evidence>
<comment type="caution">
    <text evidence="3">The sequence shown here is derived from an EMBL/GenBank/DDBJ whole genome shotgun (WGS) entry which is preliminary data.</text>
</comment>
<keyword evidence="2" id="KW-0812">Transmembrane</keyword>
<proteinExistence type="predicted"/>
<feature type="compositionally biased region" description="Acidic residues" evidence="1">
    <location>
        <begin position="62"/>
        <end position="71"/>
    </location>
</feature>
<protein>
    <recommendedName>
        <fullName evidence="5">Secreted protein</fullName>
    </recommendedName>
</protein>
<evidence type="ECO:0000256" key="2">
    <source>
        <dbReference type="SAM" id="Phobius"/>
    </source>
</evidence>
<name>A0ABU2PNI5_9ACTN</name>